<dbReference type="RefSeq" id="WP_202854406.1">
    <property type="nucleotide sequence ID" value="NZ_JAEUGD010000002.1"/>
</dbReference>
<name>A0A937FUW1_9BACT</name>
<gene>
    <name evidence="2" type="ORF">JMN32_00990</name>
</gene>
<dbReference type="Proteomes" id="UP000614216">
    <property type="component" value="Unassembled WGS sequence"/>
</dbReference>
<protein>
    <submittedName>
        <fullName evidence="2">Uncharacterized protein</fullName>
    </submittedName>
</protein>
<reference evidence="2" key="1">
    <citation type="submission" date="2021-01" db="EMBL/GenBank/DDBJ databases">
        <title>Fulvivirga kasyanovii gen. nov., sp nov., a novel member of the phylum Bacteroidetes isolated from seawater in a mussel farm.</title>
        <authorList>
            <person name="Zhao L.-H."/>
            <person name="Wang Z.-J."/>
        </authorList>
    </citation>
    <scope>NUCLEOTIDE SEQUENCE</scope>
    <source>
        <strain evidence="2">29W222</strain>
    </source>
</reference>
<comment type="caution">
    <text evidence="2">The sequence shown here is derived from an EMBL/GenBank/DDBJ whole genome shotgun (WGS) entry which is preliminary data.</text>
</comment>
<proteinExistence type="predicted"/>
<keyword evidence="3" id="KW-1185">Reference proteome</keyword>
<sequence>MKIPSLFKTPRNQRFNITPRYYDPVKEEIEQRTSRIKKELTIGEGDDVWDENISSSRIVGSFRHGRSKTKSTVGMTQAVIVMLLVGGGAGYLYFGNLALYIFLLVSSVLLYLKVKHII</sequence>
<evidence type="ECO:0000313" key="2">
    <source>
        <dbReference type="EMBL" id="MBL6444863.1"/>
    </source>
</evidence>
<evidence type="ECO:0000313" key="3">
    <source>
        <dbReference type="Proteomes" id="UP000614216"/>
    </source>
</evidence>
<dbReference type="AlphaFoldDB" id="A0A937FUW1"/>
<feature type="transmembrane region" description="Helical" evidence="1">
    <location>
        <begin position="97"/>
        <end position="114"/>
    </location>
</feature>
<accession>A0A937FUW1</accession>
<evidence type="ECO:0000256" key="1">
    <source>
        <dbReference type="SAM" id="Phobius"/>
    </source>
</evidence>
<keyword evidence="1" id="KW-1133">Transmembrane helix</keyword>
<dbReference type="EMBL" id="JAEUGD010000002">
    <property type="protein sequence ID" value="MBL6444863.1"/>
    <property type="molecule type" value="Genomic_DNA"/>
</dbReference>
<keyword evidence="1" id="KW-0472">Membrane</keyword>
<keyword evidence="1" id="KW-0812">Transmembrane</keyword>
<organism evidence="2 3">
    <name type="scientific">Fulvivirga marina</name>
    <dbReference type="NCBI Taxonomy" id="2494733"/>
    <lineage>
        <taxon>Bacteria</taxon>
        <taxon>Pseudomonadati</taxon>
        <taxon>Bacteroidota</taxon>
        <taxon>Cytophagia</taxon>
        <taxon>Cytophagales</taxon>
        <taxon>Fulvivirgaceae</taxon>
        <taxon>Fulvivirga</taxon>
    </lineage>
</organism>